<keyword evidence="2" id="KW-0812">Transmembrane</keyword>
<comment type="caution">
    <text evidence="3">The sequence shown here is derived from an EMBL/GenBank/DDBJ whole genome shotgun (WGS) entry which is preliminary data.</text>
</comment>
<feature type="transmembrane region" description="Helical" evidence="2">
    <location>
        <begin position="20"/>
        <end position="52"/>
    </location>
</feature>
<organism evidence="3 4">
    <name type="scientific">Microlunatus kandeliicorticis</name>
    <dbReference type="NCBI Taxonomy" id="1759536"/>
    <lineage>
        <taxon>Bacteria</taxon>
        <taxon>Bacillati</taxon>
        <taxon>Actinomycetota</taxon>
        <taxon>Actinomycetes</taxon>
        <taxon>Propionibacteriales</taxon>
        <taxon>Propionibacteriaceae</taxon>
        <taxon>Microlunatus</taxon>
    </lineage>
</organism>
<keyword evidence="2" id="KW-0472">Membrane</keyword>
<keyword evidence="2" id="KW-1133">Transmembrane helix</keyword>
<gene>
    <name evidence="3" type="ORF">FHX74_002351</name>
</gene>
<keyword evidence="4" id="KW-1185">Reference proteome</keyword>
<dbReference type="Proteomes" id="UP000523079">
    <property type="component" value="Unassembled WGS sequence"/>
</dbReference>
<name>A0A7W3IT36_9ACTN</name>
<feature type="compositionally biased region" description="Low complexity" evidence="1">
    <location>
        <begin position="166"/>
        <end position="185"/>
    </location>
</feature>
<feature type="region of interest" description="Disordered" evidence="1">
    <location>
        <begin position="162"/>
        <end position="185"/>
    </location>
</feature>
<dbReference type="RefSeq" id="WP_182560276.1">
    <property type="nucleotide sequence ID" value="NZ_JACGWT010000003.1"/>
</dbReference>
<evidence type="ECO:0000256" key="1">
    <source>
        <dbReference type="SAM" id="MobiDB-lite"/>
    </source>
</evidence>
<accession>A0A7W3IT36</accession>
<protein>
    <submittedName>
        <fullName evidence="3">Uncharacterized protein</fullName>
    </submittedName>
</protein>
<dbReference type="EMBL" id="JACGWT010000003">
    <property type="protein sequence ID" value="MBA8794732.1"/>
    <property type="molecule type" value="Genomic_DNA"/>
</dbReference>
<proteinExistence type="predicted"/>
<dbReference type="AlphaFoldDB" id="A0A7W3IT36"/>
<evidence type="ECO:0000313" key="4">
    <source>
        <dbReference type="Proteomes" id="UP000523079"/>
    </source>
</evidence>
<evidence type="ECO:0000256" key="2">
    <source>
        <dbReference type="SAM" id="Phobius"/>
    </source>
</evidence>
<sequence length="185" mass="20093">MSGAYVPPPRLSERSSTVLTLVLTLVVVPVAAWLFGVALLQCVLVAAIGVTIGLAIRFRPRGEESVWSPETVDLARDRGARRDVARLSWSVGDDQVGRALRIRLYELAERRLATRGLDLDEPGDREAIETLLGRDAVRVLDAELGRAVPAHAFERAVAALERLDQPDPTTTTTPVTPTGTHEGVR</sequence>
<evidence type="ECO:0000313" key="3">
    <source>
        <dbReference type="EMBL" id="MBA8794732.1"/>
    </source>
</evidence>
<reference evidence="3 4" key="1">
    <citation type="submission" date="2020-07" db="EMBL/GenBank/DDBJ databases">
        <title>Sequencing the genomes of 1000 actinobacteria strains.</title>
        <authorList>
            <person name="Klenk H.-P."/>
        </authorList>
    </citation>
    <scope>NUCLEOTIDE SEQUENCE [LARGE SCALE GENOMIC DNA]</scope>
    <source>
        <strain evidence="3 4">DSM 100723</strain>
    </source>
</reference>